<comment type="similarity">
    <text evidence="1 16">Belongs to the DNA polymerase type-A family.</text>
</comment>
<evidence type="ECO:0000256" key="11">
    <source>
        <dbReference type="ARBA" id="ARBA00022932"/>
    </source>
</evidence>
<evidence type="ECO:0000256" key="3">
    <source>
        <dbReference type="ARBA" id="ARBA00020311"/>
    </source>
</evidence>
<dbReference type="GO" id="GO:0003887">
    <property type="term" value="F:DNA-directed DNA polymerase activity"/>
    <property type="evidence" value="ECO:0007669"/>
    <property type="project" value="UniProtKB-UniRule"/>
</dbReference>
<gene>
    <name evidence="16" type="primary">polA</name>
    <name evidence="19" type="ORF">SAMN05660923_02342</name>
</gene>
<evidence type="ECO:0000256" key="5">
    <source>
        <dbReference type="ARBA" id="ARBA00022695"/>
    </source>
</evidence>
<dbReference type="InterPro" id="IPR043502">
    <property type="entry name" value="DNA/RNA_pol_sf"/>
</dbReference>
<dbReference type="InterPro" id="IPR002421">
    <property type="entry name" value="5-3_exonuclease"/>
</dbReference>
<evidence type="ECO:0000259" key="17">
    <source>
        <dbReference type="SMART" id="SM00475"/>
    </source>
</evidence>
<dbReference type="CDD" id="cd06140">
    <property type="entry name" value="DNA_polA_I_Bacillus_like_exo"/>
    <property type="match status" value="1"/>
</dbReference>
<keyword evidence="8 16" id="KW-0227">DNA damage</keyword>
<dbReference type="InterPro" id="IPR019760">
    <property type="entry name" value="DNA-dir_DNA_pol_A_CS"/>
</dbReference>
<dbReference type="InterPro" id="IPR018320">
    <property type="entry name" value="DNA_polymerase_1"/>
</dbReference>
<dbReference type="FunFam" id="3.40.50.1010:FF:000001">
    <property type="entry name" value="DNA polymerase I"/>
    <property type="match status" value="1"/>
</dbReference>
<dbReference type="SUPFAM" id="SSF47807">
    <property type="entry name" value="5' to 3' exonuclease, C-terminal subdomain"/>
    <property type="match status" value="1"/>
</dbReference>
<comment type="function">
    <text evidence="16">In addition to polymerase activity, this DNA polymerase exhibits 5'-3' exonuclease activity.</text>
</comment>
<accession>A0A1H3BWJ7</accession>
<dbReference type="InterPro" id="IPR001098">
    <property type="entry name" value="DNA-dir_DNA_pol_A_palm_dom"/>
</dbReference>
<evidence type="ECO:0000313" key="19">
    <source>
        <dbReference type="EMBL" id="SDX46216.1"/>
    </source>
</evidence>
<dbReference type="EC" id="2.7.7.7" evidence="2 15"/>
<dbReference type="Gene3D" id="1.20.1060.10">
    <property type="entry name" value="Taq DNA Polymerase, Chain T, domain 4"/>
    <property type="match status" value="1"/>
</dbReference>
<sequence length="893" mass="102746">MNKEQREKLMIIDGNSLIHRAFYALPLLSTKDGIYTNGVYGFLTMLYKIKDEYETDYICVAFDKKGPTFRHEAFDLYKANRQSTPNELVQQFPIIRDILSAMNIAQLELDGYEADDIAGTLSQIGEDKGMEVILVTGDRDYLQLASDNTKILITKKGITELEEFDREKIIEEYGITPDQFVDLKGLMGDKSDNIPGVPGIGEKTGIKLLKEFGTIENLYDNIDKVGGKKTRESLIEHKNTAILSKTLGKIIRNAPIDISFDQLRSAEPDWDRLKELYTTLEFNSLLSKFPQHNIEIGEPDYKMEYIIIEDNDFNPIIEEIEREKAFYFKFLFEEDNYIKSPMLGIGIKTGDHIPYYIDFSQNEIEIFKEMFKGYFESGEVAKYGHMAKMDVFALLTLDININNLAFDSVIGQYLLNPAQSDYSINVLGKEYLNIYGIDSESLIGKGKSKKSYKDLSVDTRAQYITQALDLIHGVRRPIIEKIEEYEMTELYYEVELPLVEVLANMEYIGFKVDLDVLNRLGEEFQEKINKLTEEIYSLAGREFNINSPKQLGEILFDELNLPIIKKTKTGYSTDAEVLEKLKGQHEIIEKLLKYRQMVKLKSTYIDGLVNMVDEKTSKIHSSFNQTVTNTGRISSTEPNLQNIPIKTEEGRKIRKAFIAENEDYILVDADYSQIELRVLAHISKDPKLMEAFHQDEDIHTKTASEVFHISIDEVTPLMRSRAKAVNFGIVYGISDYGLSKDLNISRKEAKAYIDNYLKNYENVKKYMEDIVKVGKEKGYVETILNRRRYIPELKSKNFSVRSFGERIALNTPIQGSAADIIKVAMVKVFKELKRRNLKSRLILQVHDELIIEAHRDEVEEVKNLVRDIMENSVKLEIPLKVDLKTGDSWYESM</sequence>
<evidence type="ECO:0000256" key="10">
    <source>
        <dbReference type="ARBA" id="ARBA00022839"/>
    </source>
</evidence>
<dbReference type="FunFam" id="1.10.150.20:FF:000003">
    <property type="entry name" value="DNA polymerase I"/>
    <property type="match status" value="1"/>
</dbReference>
<feature type="domain" description="DNA-directed DNA polymerase family A palm" evidence="18">
    <location>
        <begin position="650"/>
        <end position="857"/>
    </location>
</feature>
<keyword evidence="6 16" id="KW-0235">DNA replication</keyword>
<keyword evidence="10 16" id="KW-0269">Exonuclease</keyword>
<keyword evidence="5 16" id="KW-0548">Nucleotidyltransferase</keyword>
<evidence type="ECO:0000256" key="2">
    <source>
        <dbReference type="ARBA" id="ARBA00012417"/>
    </source>
</evidence>
<evidence type="ECO:0000256" key="6">
    <source>
        <dbReference type="ARBA" id="ARBA00022705"/>
    </source>
</evidence>
<proteinExistence type="inferred from homology"/>
<keyword evidence="11 16" id="KW-0239">DNA-directed DNA polymerase</keyword>
<comment type="subunit">
    <text evidence="16">Single-chain monomer with multiple functions.</text>
</comment>
<dbReference type="CDD" id="cd08637">
    <property type="entry name" value="DNA_pol_A_pol_I_C"/>
    <property type="match status" value="1"/>
</dbReference>
<dbReference type="InterPro" id="IPR036279">
    <property type="entry name" value="5-3_exonuclease_C_sf"/>
</dbReference>
<keyword evidence="13 16" id="KW-0234">DNA repair</keyword>
<keyword evidence="7" id="KW-0540">Nuclease</keyword>
<dbReference type="AlphaFoldDB" id="A0A1H3BWJ7"/>
<dbReference type="Pfam" id="PF02739">
    <property type="entry name" value="5_3_exonuc_N"/>
    <property type="match status" value="1"/>
</dbReference>
<evidence type="ECO:0000256" key="8">
    <source>
        <dbReference type="ARBA" id="ARBA00022763"/>
    </source>
</evidence>
<dbReference type="SMART" id="SM00279">
    <property type="entry name" value="HhH2"/>
    <property type="match status" value="1"/>
</dbReference>
<dbReference type="Pfam" id="PF00476">
    <property type="entry name" value="DNA_pol_A"/>
    <property type="match status" value="1"/>
</dbReference>
<dbReference type="Gene3D" id="3.30.420.10">
    <property type="entry name" value="Ribonuclease H-like superfamily/Ribonuclease H"/>
    <property type="match status" value="1"/>
</dbReference>
<dbReference type="SUPFAM" id="SSF56672">
    <property type="entry name" value="DNA/RNA polymerases"/>
    <property type="match status" value="1"/>
</dbReference>
<dbReference type="InterPro" id="IPR020046">
    <property type="entry name" value="5-3_exonucl_a-hlix_arch_N"/>
</dbReference>
<dbReference type="Gene3D" id="3.40.50.1010">
    <property type="entry name" value="5'-nuclease"/>
    <property type="match status" value="1"/>
</dbReference>
<dbReference type="CDD" id="cd09859">
    <property type="entry name" value="PIN_53EXO"/>
    <property type="match status" value="1"/>
</dbReference>
<dbReference type="InterPro" id="IPR012337">
    <property type="entry name" value="RNaseH-like_sf"/>
</dbReference>
<dbReference type="Pfam" id="PF22619">
    <property type="entry name" value="DNA_polI_exo1"/>
    <property type="match status" value="1"/>
</dbReference>
<dbReference type="Proteomes" id="UP000198828">
    <property type="component" value="Unassembled WGS sequence"/>
</dbReference>
<evidence type="ECO:0000256" key="16">
    <source>
        <dbReference type="RuleBase" id="RU004460"/>
    </source>
</evidence>
<dbReference type="GO" id="GO:0003677">
    <property type="term" value="F:DNA binding"/>
    <property type="evidence" value="ECO:0007669"/>
    <property type="project" value="UniProtKB-UniRule"/>
</dbReference>
<feature type="domain" description="5'-3' exonuclease" evidence="17">
    <location>
        <begin position="5"/>
        <end position="266"/>
    </location>
</feature>
<evidence type="ECO:0000256" key="14">
    <source>
        <dbReference type="ARBA" id="ARBA00049244"/>
    </source>
</evidence>
<evidence type="ECO:0000256" key="1">
    <source>
        <dbReference type="ARBA" id="ARBA00007705"/>
    </source>
</evidence>
<dbReference type="PANTHER" id="PTHR10133:SF27">
    <property type="entry name" value="DNA POLYMERASE NU"/>
    <property type="match status" value="1"/>
</dbReference>
<dbReference type="PROSITE" id="PS00447">
    <property type="entry name" value="DNA_POLYMERASE_A"/>
    <property type="match status" value="1"/>
</dbReference>
<dbReference type="FunFam" id="1.20.1060.10:FF:000001">
    <property type="entry name" value="DNA polymerase I"/>
    <property type="match status" value="1"/>
</dbReference>
<keyword evidence="4 16" id="KW-0808">Transferase</keyword>
<dbReference type="InterPro" id="IPR036397">
    <property type="entry name" value="RNaseH_sf"/>
</dbReference>
<dbReference type="NCBIfam" id="TIGR00593">
    <property type="entry name" value="pola"/>
    <property type="match status" value="1"/>
</dbReference>
<dbReference type="EMBL" id="FNNG01000011">
    <property type="protein sequence ID" value="SDX46216.1"/>
    <property type="molecule type" value="Genomic_DNA"/>
</dbReference>
<comment type="catalytic activity">
    <reaction evidence="14 16">
        <text>DNA(n) + a 2'-deoxyribonucleoside 5'-triphosphate = DNA(n+1) + diphosphate</text>
        <dbReference type="Rhea" id="RHEA:22508"/>
        <dbReference type="Rhea" id="RHEA-COMP:17339"/>
        <dbReference type="Rhea" id="RHEA-COMP:17340"/>
        <dbReference type="ChEBI" id="CHEBI:33019"/>
        <dbReference type="ChEBI" id="CHEBI:61560"/>
        <dbReference type="ChEBI" id="CHEBI:173112"/>
        <dbReference type="EC" id="2.7.7.7"/>
    </reaction>
</comment>
<dbReference type="PANTHER" id="PTHR10133">
    <property type="entry name" value="DNA POLYMERASE I"/>
    <property type="match status" value="1"/>
</dbReference>
<dbReference type="FunFam" id="1.10.150.20:FF:000002">
    <property type="entry name" value="DNA polymerase I"/>
    <property type="match status" value="1"/>
</dbReference>
<dbReference type="Gene3D" id="1.10.150.20">
    <property type="entry name" value="5' to 3' exonuclease, C-terminal subdomain"/>
    <property type="match status" value="2"/>
</dbReference>
<dbReference type="SMART" id="SM00482">
    <property type="entry name" value="POLAc"/>
    <property type="match status" value="1"/>
</dbReference>
<dbReference type="InterPro" id="IPR054690">
    <property type="entry name" value="DNA_polI_exonuclease"/>
</dbReference>
<dbReference type="CDD" id="cd09898">
    <property type="entry name" value="H3TH_53EXO"/>
    <property type="match status" value="1"/>
</dbReference>
<evidence type="ECO:0000259" key="18">
    <source>
        <dbReference type="SMART" id="SM00482"/>
    </source>
</evidence>
<dbReference type="Gene3D" id="3.30.70.370">
    <property type="match status" value="1"/>
</dbReference>
<evidence type="ECO:0000256" key="13">
    <source>
        <dbReference type="ARBA" id="ARBA00023204"/>
    </source>
</evidence>
<name>A0A1H3BWJ7_9FIRM</name>
<keyword evidence="20" id="KW-1185">Reference proteome</keyword>
<dbReference type="InterPro" id="IPR020045">
    <property type="entry name" value="DNA_polI_H3TH"/>
</dbReference>
<dbReference type="PRINTS" id="PR00868">
    <property type="entry name" value="DNAPOLI"/>
</dbReference>
<evidence type="ECO:0000256" key="12">
    <source>
        <dbReference type="ARBA" id="ARBA00023125"/>
    </source>
</evidence>
<organism evidence="19 20">
    <name type="scientific">Tepidimicrobium xylanilyticum</name>
    <dbReference type="NCBI Taxonomy" id="1123352"/>
    <lineage>
        <taxon>Bacteria</taxon>
        <taxon>Bacillati</taxon>
        <taxon>Bacillota</taxon>
        <taxon>Tissierellia</taxon>
        <taxon>Tissierellales</taxon>
        <taxon>Tepidimicrobiaceae</taxon>
        <taxon>Tepidimicrobium</taxon>
    </lineage>
</organism>
<evidence type="ECO:0000313" key="20">
    <source>
        <dbReference type="Proteomes" id="UP000198828"/>
    </source>
</evidence>
<dbReference type="InterPro" id="IPR002298">
    <property type="entry name" value="DNA_polymerase_A"/>
</dbReference>
<dbReference type="Pfam" id="PF01367">
    <property type="entry name" value="5_3_exonuc"/>
    <property type="match status" value="1"/>
</dbReference>
<dbReference type="InterPro" id="IPR008918">
    <property type="entry name" value="HhH2"/>
</dbReference>
<dbReference type="InterPro" id="IPR029060">
    <property type="entry name" value="PIN-like_dom_sf"/>
</dbReference>
<dbReference type="SMART" id="SM00475">
    <property type="entry name" value="53EXOc"/>
    <property type="match status" value="1"/>
</dbReference>
<evidence type="ECO:0000256" key="7">
    <source>
        <dbReference type="ARBA" id="ARBA00022722"/>
    </source>
</evidence>
<evidence type="ECO:0000256" key="15">
    <source>
        <dbReference type="NCBIfam" id="TIGR00593"/>
    </source>
</evidence>
<reference evidence="19 20" key="1">
    <citation type="submission" date="2016-10" db="EMBL/GenBank/DDBJ databases">
        <authorList>
            <person name="de Groot N.N."/>
        </authorList>
    </citation>
    <scope>NUCLEOTIDE SEQUENCE [LARGE SCALE GENOMIC DNA]</scope>
    <source>
        <strain evidence="19 20">DSM 23310</strain>
    </source>
</reference>
<evidence type="ECO:0000256" key="9">
    <source>
        <dbReference type="ARBA" id="ARBA00022801"/>
    </source>
</evidence>
<dbReference type="GO" id="GO:0006261">
    <property type="term" value="P:DNA-templated DNA replication"/>
    <property type="evidence" value="ECO:0007669"/>
    <property type="project" value="UniProtKB-UniRule"/>
</dbReference>
<dbReference type="SUPFAM" id="SSF88723">
    <property type="entry name" value="PIN domain-like"/>
    <property type="match status" value="1"/>
</dbReference>
<protein>
    <recommendedName>
        <fullName evidence="3 15">DNA polymerase I</fullName>
        <ecNumber evidence="2 15">2.7.7.7</ecNumber>
    </recommendedName>
</protein>
<evidence type="ECO:0000256" key="4">
    <source>
        <dbReference type="ARBA" id="ARBA00022679"/>
    </source>
</evidence>
<dbReference type="GO" id="GO:0008409">
    <property type="term" value="F:5'-3' exonuclease activity"/>
    <property type="evidence" value="ECO:0007669"/>
    <property type="project" value="UniProtKB-UniRule"/>
</dbReference>
<keyword evidence="12 16" id="KW-0238">DNA-binding</keyword>
<dbReference type="GO" id="GO:0006302">
    <property type="term" value="P:double-strand break repair"/>
    <property type="evidence" value="ECO:0007669"/>
    <property type="project" value="TreeGrafter"/>
</dbReference>
<dbReference type="NCBIfam" id="NF004397">
    <property type="entry name" value="PRK05755.1"/>
    <property type="match status" value="1"/>
</dbReference>
<keyword evidence="9 16" id="KW-0378">Hydrolase</keyword>
<dbReference type="SUPFAM" id="SSF53098">
    <property type="entry name" value="Ribonuclease H-like"/>
    <property type="match status" value="1"/>
</dbReference>